<evidence type="ECO:0000313" key="4">
    <source>
        <dbReference type="Proteomes" id="UP000243847"/>
    </source>
</evidence>
<name>A0A173LVD8_9MICO</name>
<feature type="region of interest" description="Disordered" evidence="1">
    <location>
        <begin position="85"/>
        <end position="121"/>
    </location>
</feature>
<accession>A0A173LVD8</accession>
<keyword evidence="2" id="KW-0472">Membrane</keyword>
<dbReference type="InterPro" id="IPR021401">
    <property type="entry name" value="DUF3040"/>
</dbReference>
<dbReference type="Pfam" id="PF11239">
    <property type="entry name" value="DUF3040"/>
    <property type="match status" value="1"/>
</dbReference>
<keyword evidence="2" id="KW-0812">Transmembrane</keyword>
<dbReference type="EMBL" id="AP017457">
    <property type="protein sequence ID" value="BAU98926.1"/>
    <property type="molecule type" value="Genomic_DNA"/>
</dbReference>
<dbReference type="GeneID" id="80451568"/>
<sequence>MPLSEHEQRLLDEMERNLYGHDADVTSTSFVGMPRPNYRAIILGVIIALAGLGGLIAGVMLQNVFIGIAGFAAMFAGVLVASRPGAPAPAASTGTRPQKSSGSSFIKRMEQRWDERDNGRL</sequence>
<dbReference type="RefSeq" id="WP_096380731.1">
    <property type="nucleotide sequence ID" value="NZ_AP017457.1"/>
</dbReference>
<evidence type="ECO:0000313" key="3">
    <source>
        <dbReference type="EMBL" id="BAU98926.1"/>
    </source>
</evidence>
<feature type="compositionally biased region" description="Low complexity" evidence="1">
    <location>
        <begin position="85"/>
        <end position="97"/>
    </location>
</feature>
<evidence type="ECO:0008006" key="5">
    <source>
        <dbReference type="Google" id="ProtNLM"/>
    </source>
</evidence>
<feature type="transmembrane region" description="Helical" evidence="2">
    <location>
        <begin position="40"/>
        <end position="58"/>
    </location>
</feature>
<protein>
    <recommendedName>
        <fullName evidence="5">DUF3040 domain-containing protein</fullName>
    </recommendedName>
</protein>
<evidence type="ECO:0000256" key="1">
    <source>
        <dbReference type="SAM" id="MobiDB-lite"/>
    </source>
</evidence>
<feature type="compositionally biased region" description="Basic and acidic residues" evidence="1">
    <location>
        <begin position="107"/>
        <end position="121"/>
    </location>
</feature>
<dbReference type="KEGG" id="amin:AUMI_13840"/>
<keyword evidence="2" id="KW-1133">Transmembrane helix</keyword>
<organism evidence="3 4">
    <name type="scientific">Aurantimicrobium minutum</name>
    <dbReference type="NCBI Taxonomy" id="708131"/>
    <lineage>
        <taxon>Bacteria</taxon>
        <taxon>Bacillati</taxon>
        <taxon>Actinomycetota</taxon>
        <taxon>Actinomycetes</taxon>
        <taxon>Micrococcales</taxon>
        <taxon>Microbacteriaceae</taxon>
        <taxon>Aurantimicrobium</taxon>
    </lineage>
</organism>
<evidence type="ECO:0000256" key="2">
    <source>
        <dbReference type="SAM" id="Phobius"/>
    </source>
</evidence>
<feature type="transmembrane region" description="Helical" evidence="2">
    <location>
        <begin position="64"/>
        <end position="82"/>
    </location>
</feature>
<proteinExistence type="predicted"/>
<dbReference type="OrthoDB" id="5244024at2"/>
<reference evidence="3 4" key="1">
    <citation type="journal article" date="2016" name="Genome Announc.">
        <title>Complete Genome Sequence of Aurantimicrobium minutum Type Strain KNCT, a Planktonic Ultramicrobacterium Isolated from River Water.</title>
        <authorList>
            <person name="Nakai R."/>
            <person name="Fujisawa T."/>
            <person name="Nakamura Y."/>
            <person name="Nishide H."/>
            <person name="Uchiyama I."/>
            <person name="Baba T."/>
            <person name="Toyoda A."/>
            <person name="Fujiyama A."/>
            <person name="Naganuma T."/>
            <person name="Niki H."/>
        </authorList>
    </citation>
    <scope>NUCLEOTIDE SEQUENCE [LARGE SCALE GENOMIC DNA]</scope>
    <source>
        <strain evidence="3 4">KNC</strain>
    </source>
</reference>
<gene>
    <name evidence="3" type="ORF">AUMI_13840</name>
</gene>
<dbReference type="Proteomes" id="UP000243847">
    <property type="component" value="Chromosome sequence1"/>
</dbReference>
<dbReference type="AlphaFoldDB" id="A0A173LVD8"/>